<dbReference type="GO" id="GO:0051082">
    <property type="term" value="F:unfolded protein binding"/>
    <property type="evidence" value="ECO:0007669"/>
    <property type="project" value="TreeGrafter"/>
</dbReference>
<keyword evidence="3 4" id="KW-0143">Chaperone</keyword>
<keyword evidence="4" id="KW-0963">Cytoplasm</keyword>
<dbReference type="NCBIfam" id="NF010739">
    <property type="entry name" value="PRK14141.1"/>
    <property type="match status" value="1"/>
</dbReference>
<keyword evidence="2 4" id="KW-0346">Stress response</keyword>
<comment type="subcellular location">
    <subcellularLocation>
        <location evidence="4">Cytoplasm</location>
    </subcellularLocation>
</comment>
<dbReference type="GO" id="GO:0005737">
    <property type="term" value="C:cytoplasm"/>
    <property type="evidence" value="ECO:0007669"/>
    <property type="project" value="UniProtKB-SubCell"/>
</dbReference>
<reference evidence="10" key="1">
    <citation type="submission" date="2017-09" db="EMBL/GenBank/DDBJ databases">
        <authorList>
            <person name="Varghese N."/>
            <person name="Submissions S."/>
        </authorList>
    </citation>
    <scope>NUCLEOTIDE SEQUENCE [LARGE SCALE GENOMIC DNA]</scope>
    <source>
        <strain evidence="10">C7</strain>
    </source>
</reference>
<evidence type="ECO:0000256" key="6">
    <source>
        <dbReference type="RuleBase" id="RU004478"/>
    </source>
</evidence>
<dbReference type="PANTHER" id="PTHR21237">
    <property type="entry name" value="GRPE PROTEIN"/>
    <property type="match status" value="1"/>
</dbReference>
<organism evidence="9 10">
    <name type="scientific">Pontivivens marinum</name>
    <dbReference type="NCBI Taxonomy" id="1690039"/>
    <lineage>
        <taxon>Bacteria</taxon>
        <taxon>Pseudomonadati</taxon>
        <taxon>Pseudomonadota</taxon>
        <taxon>Alphaproteobacteria</taxon>
        <taxon>Rhodobacterales</taxon>
        <taxon>Paracoccaceae</taxon>
        <taxon>Pontivivens</taxon>
    </lineage>
</organism>
<feature type="coiled-coil region" evidence="7">
    <location>
        <begin position="35"/>
        <end position="73"/>
    </location>
</feature>
<dbReference type="SUPFAM" id="SSF58014">
    <property type="entry name" value="Coiled-coil domain of nucleotide exchange factor GrpE"/>
    <property type="match status" value="1"/>
</dbReference>
<evidence type="ECO:0000256" key="8">
    <source>
        <dbReference type="SAM" id="MobiDB-lite"/>
    </source>
</evidence>
<evidence type="ECO:0000256" key="5">
    <source>
        <dbReference type="RuleBase" id="RU000639"/>
    </source>
</evidence>
<keyword evidence="10" id="KW-1185">Reference proteome</keyword>
<gene>
    <name evidence="4" type="primary">grpE</name>
    <name evidence="9" type="ORF">SAMN06273572_1011112</name>
</gene>
<dbReference type="GO" id="GO:0006457">
    <property type="term" value="P:protein folding"/>
    <property type="evidence" value="ECO:0007669"/>
    <property type="project" value="InterPro"/>
</dbReference>
<evidence type="ECO:0000313" key="10">
    <source>
        <dbReference type="Proteomes" id="UP000220034"/>
    </source>
</evidence>
<dbReference type="GO" id="GO:0042803">
    <property type="term" value="F:protein homodimerization activity"/>
    <property type="evidence" value="ECO:0007669"/>
    <property type="project" value="InterPro"/>
</dbReference>
<dbReference type="InterPro" id="IPR000740">
    <property type="entry name" value="GrpE"/>
</dbReference>
<dbReference type="Gene3D" id="3.90.20.20">
    <property type="match status" value="1"/>
</dbReference>
<dbReference type="SUPFAM" id="SSF51064">
    <property type="entry name" value="Head domain of nucleotide exchange factor GrpE"/>
    <property type="match status" value="1"/>
</dbReference>
<evidence type="ECO:0000256" key="3">
    <source>
        <dbReference type="ARBA" id="ARBA00023186"/>
    </source>
</evidence>
<evidence type="ECO:0000256" key="4">
    <source>
        <dbReference type="HAMAP-Rule" id="MF_01151"/>
    </source>
</evidence>
<dbReference type="Pfam" id="PF01025">
    <property type="entry name" value="GrpE"/>
    <property type="match status" value="1"/>
</dbReference>
<dbReference type="InterPro" id="IPR013805">
    <property type="entry name" value="GrpE_CC"/>
</dbReference>
<accession>A0A2C9CPF4</accession>
<name>A0A2C9CPF4_9RHOB</name>
<evidence type="ECO:0000256" key="1">
    <source>
        <dbReference type="ARBA" id="ARBA00009054"/>
    </source>
</evidence>
<comment type="similarity">
    <text evidence="1 4 6">Belongs to the GrpE family.</text>
</comment>
<dbReference type="EMBL" id="OCTN01000001">
    <property type="protein sequence ID" value="SOH93256.1"/>
    <property type="molecule type" value="Genomic_DNA"/>
</dbReference>
<dbReference type="AlphaFoldDB" id="A0A2C9CPF4"/>
<dbReference type="GO" id="GO:0051087">
    <property type="term" value="F:protein-folding chaperone binding"/>
    <property type="evidence" value="ECO:0007669"/>
    <property type="project" value="InterPro"/>
</dbReference>
<comment type="subunit">
    <text evidence="4">Homodimer.</text>
</comment>
<dbReference type="CDD" id="cd00446">
    <property type="entry name" value="GrpE"/>
    <property type="match status" value="1"/>
</dbReference>
<dbReference type="PROSITE" id="PS01071">
    <property type="entry name" value="GRPE"/>
    <property type="match status" value="1"/>
</dbReference>
<sequence length="185" mass="20753">MSDENDVNQDLEEILNAEGESEENLDGYADPDAEIANLRSENEELRDKLLRTYADMENLRKRLERDRKDAEVYGGTRLARELLPVHDNLKRALETVTDEQREAVGGVLEGIELTQRELLSAFEKHKITRIDPEMGDKFDPKLHQAMFEAPMPGVAAGCVLQVMTEGFMIGERLLRPAQVGVSSGG</sequence>
<feature type="region of interest" description="Disordered" evidence="8">
    <location>
        <begin position="1"/>
        <end position="29"/>
    </location>
</feature>
<dbReference type="Gene3D" id="2.30.22.10">
    <property type="entry name" value="Head domain of nucleotide exchange factor GrpE"/>
    <property type="match status" value="1"/>
</dbReference>
<dbReference type="InterPro" id="IPR009012">
    <property type="entry name" value="GrpE_head"/>
</dbReference>
<protein>
    <recommendedName>
        <fullName evidence="4 5">Protein GrpE</fullName>
    </recommendedName>
    <alternativeName>
        <fullName evidence="4">HSP-70 cofactor</fullName>
    </alternativeName>
</protein>
<evidence type="ECO:0000256" key="7">
    <source>
        <dbReference type="SAM" id="Coils"/>
    </source>
</evidence>
<dbReference type="Proteomes" id="UP000220034">
    <property type="component" value="Unassembled WGS sequence"/>
</dbReference>
<comment type="function">
    <text evidence="4 5">Participates actively in the response to hyperosmotic and heat shock by preventing the aggregation of stress-denatured proteins, in association with DnaK and GrpE. It is the nucleotide exchange factor for DnaK and may function as a thermosensor. Unfolded proteins bind initially to DnaJ; upon interaction with the DnaJ-bound protein, DnaK hydrolyzes its bound ATP, resulting in the formation of a stable complex. GrpE releases ADP from DnaK; ATP binding to DnaK triggers the release of the substrate protein, thus completing the reaction cycle. Several rounds of ATP-dependent interactions between DnaJ, DnaK and GrpE are required for fully efficient folding.</text>
</comment>
<dbReference type="PANTHER" id="PTHR21237:SF23">
    <property type="entry name" value="GRPE PROTEIN HOMOLOG, MITOCHONDRIAL"/>
    <property type="match status" value="1"/>
</dbReference>
<evidence type="ECO:0000313" key="9">
    <source>
        <dbReference type="EMBL" id="SOH93256.1"/>
    </source>
</evidence>
<dbReference type="GO" id="GO:0000774">
    <property type="term" value="F:adenyl-nucleotide exchange factor activity"/>
    <property type="evidence" value="ECO:0007669"/>
    <property type="project" value="InterPro"/>
</dbReference>
<dbReference type="HAMAP" id="MF_01151">
    <property type="entry name" value="GrpE"/>
    <property type="match status" value="1"/>
</dbReference>
<dbReference type="PRINTS" id="PR00773">
    <property type="entry name" value="GRPEPROTEIN"/>
</dbReference>
<evidence type="ECO:0000256" key="2">
    <source>
        <dbReference type="ARBA" id="ARBA00023016"/>
    </source>
</evidence>
<proteinExistence type="inferred from homology"/>
<keyword evidence="7" id="KW-0175">Coiled coil</keyword>
<dbReference type="OrthoDB" id="9789811at2"/>
<dbReference type="RefSeq" id="WP_097928774.1">
    <property type="nucleotide sequence ID" value="NZ_OCTN01000001.1"/>
</dbReference>